<comment type="caution">
    <text evidence="1">The sequence shown here is derived from an EMBL/GenBank/DDBJ whole genome shotgun (WGS) entry which is preliminary data.</text>
</comment>
<keyword evidence="2" id="KW-1185">Reference proteome</keyword>
<dbReference type="EMBL" id="NMUH01006807">
    <property type="protein sequence ID" value="MQM16036.1"/>
    <property type="molecule type" value="Genomic_DNA"/>
</dbReference>
<proteinExistence type="predicted"/>
<reference evidence="1" key="1">
    <citation type="submission" date="2017-07" db="EMBL/GenBank/DDBJ databases">
        <title>Taro Niue Genome Assembly and Annotation.</title>
        <authorList>
            <person name="Atibalentja N."/>
            <person name="Keating K."/>
            <person name="Fields C.J."/>
        </authorList>
    </citation>
    <scope>NUCLEOTIDE SEQUENCE</scope>
    <source>
        <strain evidence="1">Niue_2</strain>
        <tissue evidence="1">Leaf</tissue>
    </source>
</reference>
<dbReference type="AlphaFoldDB" id="A0A843X9M5"/>
<sequence>MKLDEAFSPRILLLLGLLSMSRKPQQRARAGHRGFKEPLENRLTVMQMSKITRLILQTIKSLRPNSDGIESIANIRSCFRGNVRLQGGC</sequence>
<protein>
    <submittedName>
        <fullName evidence="1">Uncharacterized protein</fullName>
    </submittedName>
</protein>
<organism evidence="1 2">
    <name type="scientific">Colocasia esculenta</name>
    <name type="common">Wild taro</name>
    <name type="synonym">Arum esculentum</name>
    <dbReference type="NCBI Taxonomy" id="4460"/>
    <lineage>
        <taxon>Eukaryota</taxon>
        <taxon>Viridiplantae</taxon>
        <taxon>Streptophyta</taxon>
        <taxon>Embryophyta</taxon>
        <taxon>Tracheophyta</taxon>
        <taxon>Spermatophyta</taxon>
        <taxon>Magnoliopsida</taxon>
        <taxon>Liliopsida</taxon>
        <taxon>Araceae</taxon>
        <taxon>Aroideae</taxon>
        <taxon>Colocasieae</taxon>
        <taxon>Colocasia</taxon>
    </lineage>
</organism>
<dbReference type="Proteomes" id="UP000652761">
    <property type="component" value="Unassembled WGS sequence"/>
</dbReference>
<accession>A0A843X9M5</accession>
<name>A0A843X9M5_COLES</name>
<gene>
    <name evidence="1" type="ORF">Taro_048987</name>
</gene>
<evidence type="ECO:0000313" key="2">
    <source>
        <dbReference type="Proteomes" id="UP000652761"/>
    </source>
</evidence>
<evidence type="ECO:0000313" key="1">
    <source>
        <dbReference type="EMBL" id="MQM16036.1"/>
    </source>
</evidence>